<dbReference type="RefSeq" id="WP_375533057.1">
    <property type="nucleotide sequence ID" value="NZ_JBHIRX010000002.1"/>
</dbReference>
<keyword evidence="4" id="KW-1185">Reference proteome</keyword>
<feature type="domain" description="HTH marR-type" evidence="2">
    <location>
        <begin position="1"/>
        <end position="118"/>
    </location>
</feature>
<sequence length="130" mass="15236">MKGAPVPTSSLPLSNSNYHVLFLMHEMRHSTVSELSKQLNISRPNMTPLLDKLVKYDLVSRKPSETDRRVVEVEITRQGDELVREIGERLMLEIRERLARLQEKDLERMYSCLNELKTILLKLDQMDEEK</sequence>
<dbReference type="InterPro" id="IPR039422">
    <property type="entry name" value="MarR/SlyA-like"/>
</dbReference>
<dbReference type="EMBL" id="JBHILM010000001">
    <property type="protein sequence ID" value="MFB5679315.1"/>
    <property type="molecule type" value="Genomic_DNA"/>
</dbReference>
<proteinExistence type="predicted"/>
<reference evidence="3 4" key="1">
    <citation type="submission" date="2024-09" db="EMBL/GenBank/DDBJ databases">
        <authorList>
            <person name="Ruan L."/>
        </authorList>
    </citation>
    <scope>NUCLEOTIDE SEQUENCE [LARGE SCALE GENOMIC DNA]</scope>
    <source>
        <strain evidence="3 4">D33</strain>
    </source>
</reference>
<dbReference type="PANTHER" id="PTHR33164:SF96">
    <property type="entry name" value="MARR-FAMILY TRANSCRIPTIONAL REGULATOR"/>
    <property type="match status" value="1"/>
</dbReference>
<evidence type="ECO:0000313" key="4">
    <source>
        <dbReference type="Proteomes" id="UP001580407"/>
    </source>
</evidence>
<organism evidence="3 4">
    <name type="scientific">Paenibacillus terreus</name>
    <dbReference type="NCBI Taxonomy" id="1387834"/>
    <lineage>
        <taxon>Bacteria</taxon>
        <taxon>Bacillati</taxon>
        <taxon>Bacillota</taxon>
        <taxon>Bacilli</taxon>
        <taxon>Bacillales</taxon>
        <taxon>Paenibacillaceae</taxon>
        <taxon>Paenibacillus</taxon>
    </lineage>
</organism>
<dbReference type="InterPro" id="IPR036388">
    <property type="entry name" value="WH-like_DNA-bd_sf"/>
</dbReference>
<dbReference type="PANTHER" id="PTHR33164">
    <property type="entry name" value="TRANSCRIPTIONAL REGULATOR, MARR FAMILY"/>
    <property type="match status" value="1"/>
</dbReference>
<dbReference type="InterPro" id="IPR036390">
    <property type="entry name" value="WH_DNA-bd_sf"/>
</dbReference>
<comment type="caution">
    <text evidence="3">The sequence shown here is derived from an EMBL/GenBank/DDBJ whole genome shotgun (WGS) entry which is preliminary data.</text>
</comment>
<accession>A0ABV5B1D3</accession>
<protein>
    <submittedName>
        <fullName evidence="3">MarR family winged helix-turn-helix transcriptional regulator</fullName>
    </submittedName>
</protein>
<dbReference type="Gene3D" id="1.10.10.10">
    <property type="entry name" value="Winged helix-like DNA-binding domain superfamily/Winged helix DNA-binding domain"/>
    <property type="match status" value="1"/>
</dbReference>
<dbReference type="PRINTS" id="PR00598">
    <property type="entry name" value="HTHMARR"/>
</dbReference>
<keyword evidence="1" id="KW-0238">DNA-binding</keyword>
<dbReference type="Proteomes" id="UP001580407">
    <property type="component" value="Unassembled WGS sequence"/>
</dbReference>
<evidence type="ECO:0000259" key="2">
    <source>
        <dbReference type="PROSITE" id="PS50995"/>
    </source>
</evidence>
<dbReference type="SMART" id="SM00347">
    <property type="entry name" value="HTH_MARR"/>
    <property type="match status" value="1"/>
</dbReference>
<evidence type="ECO:0000313" key="3">
    <source>
        <dbReference type="EMBL" id="MFB5679315.1"/>
    </source>
</evidence>
<gene>
    <name evidence="3" type="ORF">ACE3NQ_00115</name>
</gene>
<dbReference type="InterPro" id="IPR000835">
    <property type="entry name" value="HTH_MarR-typ"/>
</dbReference>
<dbReference type="Pfam" id="PF01047">
    <property type="entry name" value="MarR"/>
    <property type="match status" value="1"/>
</dbReference>
<evidence type="ECO:0000256" key="1">
    <source>
        <dbReference type="ARBA" id="ARBA00023125"/>
    </source>
</evidence>
<name>A0ABV5B1D3_9BACL</name>
<dbReference type="SUPFAM" id="SSF46785">
    <property type="entry name" value="Winged helix' DNA-binding domain"/>
    <property type="match status" value="1"/>
</dbReference>
<dbReference type="PROSITE" id="PS50995">
    <property type="entry name" value="HTH_MARR_2"/>
    <property type="match status" value="1"/>
</dbReference>